<reference evidence="1" key="1">
    <citation type="journal article" date="2015" name="Nature">
        <title>Complex archaea that bridge the gap between prokaryotes and eukaryotes.</title>
        <authorList>
            <person name="Spang A."/>
            <person name="Saw J.H."/>
            <person name="Jorgensen S.L."/>
            <person name="Zaremba-Niedzwiedzka K."/>
            <person name="Martijn J."/>
            <person name="Lind A.E."/>
            <person name="van Eijk R."/>
            <person name="Schleper C."/>
            <person name="Guy L."/>
            <person name="Ettema T.J."/>
        </authorList>
    </citation>
    <scope>NUCLEOTIDE SEQUENCE</scope>
</reference>
<sequence>MADELDKYLTSISGLYGFEVGDNGISESFGEYVQAFVDSSGKPSRAVSFSFEAMKMAWIALPPDIRVQAISMLRDAANEALEQFGDQIGDVPIFGWIVDFALELFRVIGEVRRGVKENNEAFSKQERNRMLDRTFRGASNPTTWIYTTEPIVNYMSFGGGLGHNRWRLKPSVNPTVAAGDIFGLNIYPIVGNCHPGKPYKAPSGFDGDWKAKDSTSKCKAFASFSALFYPYWSPDHTTAPIRYYGSDIWPEDVGFRDEGVDPNLILIGRQVMLLSDPVTNLQARGSWLETVRYNFIVTVLEELQWAVDSKYNEKYDTGRDHPVKLYNDANGLILPYDEGGLGLDTFLTGGNEQQAITVAKYNCVIGMTRAFFTARAAFL</sequence>
<accession>A0A0F9BWU6</accession>
<comment type="caution">
    <text evidence="1">The sequence shown here is derived from an EMBL/GenBank/DDBJ whole genome shotgun (WGS) entry which is preliminary data.</text>
</comment>
<protein>
    <submittedName>
        <fullName evidence="1">Uncharacterized protein</fullName>
    </submittedName>
</protein>
<feature type="non-terminal residue" evidence="1">
    <location>
        <position position="379"/>
    </location>
</feature>
<proteinExistence type="predicted"/>
<gene>
    <name evidence="1" type="ORF">LCGC14_2395660</name>
</gene>
<dbReference type="EMBL" id="LAZR01035851">
    <property type="protein sequence ID" value="KKL26400.1"/>
    <property type="molecule type" value="Genomic_DNA"/>
</dbReference>
<evidence type="ECO:0000313" key="1">
    <source>
        <dbReference type="EMBL" id="KKL26400.1"/>
    </source>
</evidence>
<organism evidence="1">
    <name type="scientific">marine sediment metagenome</name>
    <dbReference type="NCBI Taxonomy" id="412755"/>
    <lineage>
        <taxon>unclassified sequences</taxon>
        <taxon>metagenomes</taxon>
        <taxon>ecological metagenomes</taxon>
    </lineage>
</organism>
<name>A0A0F9BWU6_9ZZZZ</name>
<dbReference type="AlphaFoldDB" id="A0A0F9BWU6"/>